<sequence>MRTTGHFPLLMSLSLPLLSSALMVPQQLHLSPVNRAAGSRSVVSASILEDFEYSDANANGNTEADEMDQKLFFKVRQELVQKYLDQGDDLAKAEREVDYFLSDRARSQQYIEMRKYNLSQLEDGLGLDLFMGLQFTSAFVIGFILHSLSMNAGSFF</sequence>
<evidence type="ECO:0000256" key="1">
    <source>
        <dbReference type="SAM" id="SignalP"/>
    </source>
</evidence>
<keyword evidence="3" id="KW-1185">Reference proteome</keyword>
<keyword evidence="1" id="KW-0732">Signal</keyword>
<comment type="caution">
    <text evidence="2">The sequence shown here is derived from an EMBL/GenBank/DDBJ whole genome shotgun (WGS) entry which is preliminary data.</text>
</comment>
<gene>
    <name evidence="2" type="ORF">CYCCA115_LOCUS21518</name>
</gene>
<feature type="signal peptide" evidence="1">
    <location>
        <begin position="1"/>
        <end position="21"/>
    </location>
</feature>
<organism evidence="2 3">
    <name type="scientific">Cylindrotheca closterium</name>
    <dbReference type="NCBI Taxonomy" id="2856"/>
    <lineage>
        <taxon>Eukaryota</taxon>
        <taxon>Sar</taxon>
        <taxon>Stramenopiles</taxon>
        <taxon>Ochrophyta</taxon>
        <taxon>Bacillariophyta</taxon>
        <taxon>Bacillariophyceae</taxon>
        <taxon>Bacillariophycidae</taxon>
        <taxon>Bacillariales</taxon>
        <taxon>Bacillariaceae</taxon>
        <taxon>Cylindrotheca</taxon>
    </lineage>
</organism>
<dbReference type="Proteomes" id="UP001295423">
    <property type="component" value="Unassembled WGS sequence"/>
</dbReference>
<proteinExistence type="predicted"/>
<name>A0AAD2G7Z5_9STRA</name>
<reference evidence="2" key="1">
    <citation type="submission" date="2023-08" db="EMBL/GenBank/DDBJ databases">
        <authorList>
            <person name="Audoor S."/>
            <person name="Bilcke G."/>
        </authorList>
    </citation>
    <scope>NUCLEOTIDE SEQUENCE</scope>
</reference>
<evidence type="ECO:0000313" key="2">
    <source>
        <dbReference type="EMBL" id="CAJ1965932.1"/>
    </source>
</evidence>
<accession>A0AAD2G7Z5</accession>
<protein>
    <submittedName>
        <fullName evidence="2">Uncharacterized protein</fullName>
    </submittedName>
</protein>
<feature type="chain" id="PRO_5042042863" evidence="1">
    <location>
        <begin position="22"/>
        <end position="156"/>
    </location>
</feature>
<dbReference type="AlphaFoldDB" id="A0AAD2G7Z5"/>
<dbReference type="EMBL" id="CAKOGP040002236">
    <property type="protein sequence ID" value="CAJ1965932.1"/>
    <property type="molecule type" value="Genomic_DNA"/>
</dbReference>
<evidence type="ECO:0000313" key="3">
    <source>
        <dbReference type="Proteomes" id="UP001295423"/>
    </source>
</evidence>